<evidence type="ECO:0000256" key="7">
    <source>
        <dbReference type="ARBA" id="ARBA00023136"/>
    </source>
</evidence>
<dbReference type="GO" id="GO:0006869">
    <property type="term" value="P:lipid transport"/>
    <property type="evidence" value="ECO:0007669"/>
    <property type="project" value="UniProtKB-KW"/>
</dbReference>
<feature type="compositionally biased region" description="Basic and acidic residues" evidence="10">
    <location>
        <begin position="21"/>
        <end position="30"/>
    </location>
</feature>
<evidence type="ECO:0000256" key="8">
    <source>
        <dbReference type="RuleBase" id="RU003844"/>
    </source>
</evidence>
<dbReference type="GO" id="GO:0032934">
    <property type="term" value="F:sterol binding"/>
    <property type="evidence" value="ECO:0007669"/>
    <property type="project" value="TreeGrafter"/>
</dbReference>
<dbReference type="FunFam" id="2.40.160.120:FF:000003">
    <property type="entry name" value="Oxysterol-binding protein"/>
    <property type="match status" value="1"/>
</dbReference>
<dbReference type="AlphaFoldDB" id="A0A0B1TDG1"/>
<dbReference type="EMBL" id="KN550010">
    <property type="protein sequence ID" value="KHJ95309.1"/>
    <property type="molecule type" value="Genomic_DNA"/>
</dbReference>
<keyword evidence="4" id="KW-0597">Phosphoprotein</keyword>
<dbReference type="Gene3D" id="2.40.160.120">
    <property type="match status" value="1"/>
</dbReference>
<accession>A0A0B1TDG1</accession>
<evidence type="ECO:0000256" key="2">
    <source>
        <dbReference type="ARBA" id="ARBA00008842"/>
    </source>
</evidence>
<name>A0A0B1TDG1_OESDE</name>
<comment type="subcellular location">
    <subcellularLocation>
        <location evidence="1">Membrane</location>
        <topology evidence="1">Peripheral membrane protein</topology>
    </subcellularLocation>
</comment>
<dbReference type="SUPFAM" id="SSF144000">
    <property type="entry name" value="Oxysterol-binding protein-like"/>
    <property type="match status" value="1"/>
</dbReference>
<dbReference type="InterPro" id="IPR037239">
    <property type="entry name" value="OSBP_sf"/>
</dbReference>
<sequence length="421" mass="48244">MASAPSTYVSARSSITNRARAGRERRSTIPDRPDLPINLWSIMKNCIGKELSKIPMPVNFSEPLSVLQRITEDLEYASLLETASKLEPLQQMAYVAAYAVSNYSTTGNRTNKPFNPLLGETYEFDRTGDLGWRSITEQVSHHPPAAAHHAEGNGWVMYQDFTMTSRFRGKYLSVIPVGYTHVYFPGTKNHYSYKKITTTVHNIIVGKLWIDNHGDMEIINHGTGDKCILKFFPYSYFSRETPRKIYGIVQNSAGEPRFVVQGTWDKAVDLYKVVRYNGTGEKSKVELDTNPKRIWTVNPPVPGSERMHNFTKLAIELNEPEPGVAPTDSRLRPDQRLMEDGLWDEANKKKVELEEKQRVVRRKREAEMEKAMQQGLSYEEYQPKWFQKTQDELTGALIHKYLGTYWECKEKGDWAGCPSIF</sequence>
<dbReference type="PROSITE" id="PS01013">
    <property type="entry name" value="OSBP"/>
    <property type="match status" value="1"/>
</dbReference>
<dbReference type="PANTHER" id="PTHR10972">
    <property type="entry name" value="OXYSTEROL-BINDING PROTEIN-RELATED"/>
    <property type="match status" value="1"/>
</dbReference>
<feature type="region of interest" description="Disordered" evidence="10">
    <location>
        <begin position="1"/>
        <end position="30"/>
    </location>
</feature>
<comment type="similarity">
    <text evidence="2 8">Belongs to the OSBP family.</text>
</comment>
<evidence type="ECO:0000256" key="9">
    <source>
        <dbReference type="RuleBase" id="RU003845"/>
    </source>
</evidence>
<evidence type="ECO:0000256" key="10">
    <source>
        <dbReference type="SAM" id="MobiDB-lite"/>
    </source>
</evidence>
<feature type="compositionally biased region" description="Polar residues" evidence="10">
    <location>
        <begin position="1"/>
        <end position="17"/>
    </location>
</feature>
<dbReference type="Pfam" id="PF01237">
    <property type="entry name" value="Oxysterol_BP"/>
    <property type="match status" value="1"/>
</dbReference>
<keyword evidence="7" id="KW-0472">Membrane</keyword>
<dbReference type="GO" id="GO:0005829">
    <property type="term" value="C:cytosol"/>
    <property type="evidence" value="ECO:0007669"/>
    <property type="project" value="TreeGrafter"/>
</dbReference>
<keyword evidence="5 9" id="KW-0445">Lipid transport</keyword>
<keyword evidence="3 9" id="KW-0813">Transport</keyword>
<evidence type="ECO:0000256" key="1">
    <source>
        <dbReference type="ARBA" id="ARBA00004170"/>
    </source>
</evidence>
<dbReference type="GO" id="GO:0097038">
    <property type="term" value="C:perinuclear endoplasmic reticulum"/>
    <property type="evidence" value="ECO:0007669"/>
    <property type="project" value="TreeGrafter"/>
</dbReference>
<dbReference type="GO" id="GO:0005886">
    <property type="term" value="C:plasma membrane"/>
    <property type="evidence" value="ECO:0007669"/>
    <property type="project" value="TreeGrafter"/>
</dbReference>
<proteinExistence type="inferred from homology"/>
<evidence type="ECO:0000256" key="6">
    <source>
        <dbReference type="ARBA" id="ARBA00023121"/>
    </source>
</evidence>
<keyword evidence="12" id="KW-1185">Reference proteome</keyword>
<evidence type="ECO:0000256" key="5">
    <source>
        <dbReference type="ARBA" id="ARBA00023055"/>
    </source>
</evidence>
<dbReference type="InterPro" id="IPR018494">
    <property type="entry name" value="Oxysterol-bd_CS"/>
</dbReference>
<dbReference type="PANTHER" id="PTHR10972:SF205">
    <property type="entry name" value="OXYSTEROL-BINDING PROTEIN 1"/>
    <property type="match status" value="1"/>
</dbReference>
<evidence type="ECO:0000313" key="11">
    <source>
        <dbReference type="EMBL" id="KHJ95309.1"/>
    </source>
</evidence>
<dbReference type="InterPro" id="IPR000648">
    <property type="entry name" value="Oxysterol-bd"/>
</dbReference>
<evidence type="ECO:0000313" key="12">
    <source>
        <dbReference type="Proteomes" id="UP000053660"/>
    </source>
</evidence>
<protein>
    <recommendedName>
        <fullName evidence="9">Oxysterol-binding protein</fullName>
    </recommendedName>
</protein>
<reference evidence="11 12" key="1">
    <citation type="submission" date="2014-03" db="EMBL/GenBank/DDBJ databases">
        <title>Draft genome of the hookworm Oesophagostomum dentatum.</title>
        <authorList>
            <person name="Mitreva M."/>
        </authorList>
    </citation>
    <scope>NUCLEOTIDE SEQUENCE [LARGE SCALE GENOMIC DNA]</scope>
    <source>
        <strain evidence="11 12">OD-Hann</strain>
    </source>
</reference>
<gene>
    <name evidence="11" type="ORF">OESDEN_04747</name>
</gene>
<organism evidence="11 12">
    <name type="scientific">Oesophagostomum dentatum</name>
    <name type="common">Nodular worm</name>
    <dbReference type="NCBI Taxonomy" id="61180"/>
    <lineage>
        <taxon>Eukaryota</taxon>
        <taxon>Metazoa</taxon>
        <taxon>Ecdysozoa</taxon>
        <taxon>Nematoda</taxon>
        <taxon>Chromadorea</taxon>
        <taxon>Rhabditida</taxon>
        <taxon>Rhabditina</taxon>
        <taxon>Rhabditomorpha</taxon>
        <taxon>Strongyloidea</taxon>
        <taxon>Strongylidae</taxon>
        <taxon>Oesophagostomum</taxon>
    </lineage>
</organism>
<evidence type="ECO:0000256" key="4">
    <source>
        <dbReference type="ARBA" id="ARBA00022553"/>
    </source>
</evidence>
<dbReference type="OrthoDB" id="1854502at2759"/>
<keyword evidence="6" id="KW-0446">Lipid-binding</keyword>
<evidence type="ECO:0000256" key="3">
    <source>
        <dbReference type="ARBA" id="ARBA00022448"/>
    </source>
</evidence>
<dbReference type="Proteomes" id="UP000053660">
    <property type="component" value="Unassembled WGS sequence"/>
</dbReference>